<sequence>MGRRIKMKKLPMVYRQSMRSYFIVFGIALATVFGLQLLSLIFAGSHIDLNINNFIDAFSGQLIGIAFGIYGLFYLVIPYREFKLGIQNGQTRWQIWLSDLLGIATITLITFIIWLISVGFQHQDWLTITGMLLLMLDGITFSYAIGSGFGLLPRKWKIIVAIALPTIFIFVLIQIIRLMVNLWHPSEATLNTLANIFNWQGSWALFGLLWLAIMLGISYLFTMHQQLRRD</sequence>
<keyword evidence="3" id="KW-1185">Reference proteome</keyword>
<dbReference type="eggNOG" id="ENOG5030A3J">
    <property type="taxonomic scope" value="Bacteria"/>
</dbReference>
<evidence type="ECO:0000256" key="1">
    <source>
        <dbReference type="SAM" id="Phobius"/>
    </source>
</evidence>
<feature type="transmembrane region" description="Helical" evidence="1">
    <location>
        <begin position="200"/>
        <end position="221"/>
    </location>
</feature>
<proteinExistence type="predicted"/>
<dbReference type="AlphaFoldDB" id="C7XXG2"/>
<evidence type="ECO:0000313" key="3">
    <source>
        <dbReference type="Proteomes" id="UP000003987"/>
    </source>
</evidence>
<gene>
    <name evidence="2" type="ORF">HMPREF0501_01507</name>
</gene>
<dbReference type="Proteomes" id="UP000003987">
    <property type="component" value="Unassembled WGS sequence"/>
</dbReference>
<evidence type="ECO:0000313" key="2">
    <source>
        <dbReference type="EMBL" id="EEU29713.1"/>
    </source>
</evidence>
<feature type="transmembrane region" description="Helical" evidence="1">
    <location>
        <begin position="126"/>
        <end position="146"/>
    </location>
</feature>
<dbReference type="HOGENOM" id="CLU_092380_1_0_9"/>
<protein>
    <submittedName>
        <fullName evidence="2">Uncharacterized protein</fullName>
    </submittedName>
</protein>
<dbReference type="EMBL" id="GG698806">
    <property type="protein sequence ID" value="EEU29713.1"/>
    <property type="molecule type" value="Genomic_DNA"/>
</dbReference>
<reference evidence="2 3" key="1">
    <citation type="submission" date="2009-06" db="EMBL/GenBank/DDBJ databases">
        <title>The Genome Sequence of Lactobacillus coleohominis strain 101-4-CHN.</title>
        <authorList>
            <consortium name="The Broad Institute Genome Sequencing Platform"/>
            <person name="Ward D."/>
            <person name="Young S.K."/>
            <person name="Zeng Q."/>
            <person name="Koehrsen M."/>
            <person name="Alvarado L."/>
            <person name="Berlin A."/>
            <person name="Borenstein D."/>
            <person name="Chen Z."/>
            <person name="Engels R."/>
            <person name="Freedman E."/>
            <person name="Gellesch M."/>
            <person name="Goldberg J."/>
            <person name="Griggs A."/>
            <person name="Gujja S."/>
            <person name="Heiman D."/>
            <person name="Hepburn T."/>
            <person name="Howarth C."/>
            <person name="Jen D."/>
            <person name="Larson L."/>
            <person name="Lewis B."/>
            <person name="Mehta T."/>
            <person name="Park D."/>
            <person name="Pearson M."/>
            <person name="Roberts A."/>
            <person name="Saif S."/>
            <person name="Shea T."/>
            <person name="Shenoy N."/>
            <person name="Sisk P."/>
            <person name="Stolte C."/>
            <person name="Sykes S."/>
            <person name="Walk T."/>
            <person name="White J."/>
            <person name="Yandava C."/>
            <person name="Liu Y."/>
            <person name="Xu Q."/>
            <person name="Lander E."/>
            <person name="Nusbaum C."/>
            <person name="Galagan J."/>
            <person name="Birren B."/>
        </authorList>
    </citation>
    <scope>NUCLEOTIDE SEQUENCE [LARGE SCALE GENOMIC DNA]</scope>
    <source>
        <strain evidence="2 3">101-4-CHN</strain>
    </source>
</reference>
<organism evidence="2 3">
    <name type="scientific">Limosilactobacillus coleohominis 101-4-CHN</name>
    <dbReference type="NCBI Taxonomy" id="575594"/>
    <lineage>
        <taxon>Bacteria</taxon>
        <taxon>Bacillati</taxon>
        <taxon>Bacillota</taxon>
        <taxon>Bacilli</taxon>
        <taxon>Lactobacillales</taxon>
        <taxon>Lactobacillaceae</taxon>
        <taxon>Limosilactobacillus</taxon>
    </lineage>
</organism>
<feature type="transmembrane region" description="Helical" evidence="1">
    <location>
        <begin position="158"/>
        <end position="180"/>
    </location>
</feature>
<dbReference type="STRING" id="575594.HMPREF0501_01507"/>
<accession>C7XXG2</accession>
<keyword evidence="1" id="KW-1133">Transmembrane helix</keyword>
<feature type="transmembrane region" description="Helical" evidence="1">
    <location>
        <begin position="100"/>
        <end position="120"/>
    </location>
</feature>
<name>C7XXG2_9LACO</name>
<keyword evidence="1" id="KW-0812">Transmembrane</keyword>
<keyword evidence="1" id="KW-0472">Membrane</keyword>
<feature type="transmembrane region" description="Helical" evidence="1">
    <location>
        <begin position="62"/>
        <end position="79"/>
    </location>
</feature>
<feature type="transmembrane region" description="Helical" evidence="1">
    <location>
        <begin position="21"/>
        <end position="42"/>
    </location>
</feature>